<evidence type="ECO:0000256" key="2">
    <source>
        <dbReference type="ARBA" id="ARBA00022741"/>
    </source>
</evidence>
<dbReference type="SMART" id="SM00046">
    <property type="entry name" value="DAGKc"/>
    <property type="match status" value="1"/>
</dbReference>
<reference evidence="6" key="1">
    <citation type="journal article" date="2022" name="Nat. Microbiol.">
        <title>Unique mobile elements and scalable gene flow at the prokaryote-eukaryote boundary revealed by circularized Asgard archaea genomes.</title>
        <authorList>
            <person name="Wu F."/>
            <person name="Speth D.R."/>
            <person name="Philosof A."/>
            <person name="Cremiere A."/>
            <person name="Narayanan A."/>
            <person name="Barco R.A."/>
            <person name="Connon S.A."/>
            <person name="Amend J.P."/>
            <person name="Antoshechkin I.A."/>
            <person name="Orphan V.J."/>
        </authorList>
    </citation>
    <scope>NUCLEOTIDE SEQUENCE</scope>
    <source>
        <strain evidence="6">PM71</strain>
    </source>
</reference>
<dbReference type="PANTHER" id="PTHR12358:SF54">
    <property type="entry name" value="SPHINGOSINE KINASE RELATED PROTEIN"/>
    <property type="match status" value="1"/>
</dbReference>
<evidence type="ECO:0000256" key="1">
    <source>
        <dbReference type="ARBA" id="ARBA00022679"/>
    </source>
</evidence>
<dbReference type="GO" id="GO:0016301">
    <property type="term" value="F:kinase activity"/>
    <property type="evidence" value="ECO:0007669"/>
    <property type="project" value="UniProtKB-KW"/>
</dbReference>
<keyword evidence="2" id="KW-0547">Nucleotide-binding</keyword>
<evidence type="ECO:0000259" key="5">
    <source>
        <dbReference type="PROSITE" id="PS50146"/>
    </source>
</evidence>
<dbReference type="Pfam" id="PF19279">
    <property type="entry name" value="YegS_C"/>
    <property type="match status" value="1"/>
</dbReference>
<dbReference type="InterPro" id="IPR017438">
    <property type="entry name" value="ATP-NAD_kinase_N"/>
</dbReference>
<name>A0A9Y1BNC0_9ARCH</name>
<dbReference type="GO" id="GO:0005524">
    <property type="term" value="F:ATP binding"/>
    <property type="evidence" value="ECO:0007669"/>
    <property type="project" value="UniProtKB-KW"/>
</dbReference>
<dbReference type="InterPro" id="IPR045540">
    <property type="entry name" value="YegS/DAGK_C"/>
</dbReference>
<dbReference type="Pfam" id="PF00781">
    <property type="entry name" value="DAGK_cat"/>
    <property type="match status" value="1"/>
</dbReference>
<sequence>MGDKYKFIVNPNAGLGKCIDRWEIAEKIIKEYSVDYDVEFTSGPFQAEDLVIKAVNEGYNKIVSVSGDGVLNEITNGLMKVPEEKRKKVSLGVLPFGTGNDYNTVLGFPWSPKNAIVHLMEKSATSPVSIGKMKVVDTGLEKYFINVLDVGISSIVGHAANLGEGSFIKGPSKYTYLALKKLLTVKQIKANIKLDEKEFLPIKLMMVTIGTGKCNGGGMLCCVDAHPQHDSFNVFITKSVTKLQTLIGIGRIKDGKHKTMKGTLFTYAKKVEIKTEKPIAFQFDGEVYIPPKYPQSSVGTHMIAEIIPQALNVIYNTEHKSMDWLNQEELLEGKMPSLEEKKDWSHKKYRKWLEQN</sequence>
<keyword evidence="4" id="KW-0067">ATP-binding</keyword>
<keyword evidence="3" id="KW-0418">Kinase</keyword>
<evidence type="ECO:0000256" key="3">
    <source>
        <dbReference type="ARBA" id="ARBA00022777"/>
    </source>
</evidence>
<dbReference type="SUPFAM" id="SSF111331">
    <property type="entry name" value="NAD kinase/diacylglycerol kinase-like"/>
    <property type="match status" value="1"/>
</dbReference>
<dbReference type="InterPro" id="IPR016064">
    <property type="entry name" value="NAD/diacylglycerol_kinase_sf"/>
</dbReference>
<dbReference type="AlphaFoldDB" id="A0A9Y1BNC0"/>
<evidence type="ECO:0000313" key="6">
    <source>
        <dbReference type="EMBL" id="UJG41449.1"/>
    </source>
</evidence>
<dbReference type="Proteomes" id="UP001201020">
    <property type="component" value="Chromosome"/>
</dbReference>
<accession>A0A9Y1BNC0</accession>
<proteinExistence type="predicted"/>
<organism evidence="6">
    <name type="scientific">Candidatus Heimdallarchaeum aukensis</name>
    <dbReference type="NCBI Taxonomy" id="2876573"/>
    <lineage>
        <taxon>Archaea</taxon>
        <taxon>Promethearchaeati</taxon>
        <taxon>Candidatus Heimdallarchaeota</taxon>
        <taxon>Candidatus Heimdallarchaeia (ex Rinke et al. 2021) (nom. nud.)</taxon>
        <taxon>Candidatus Heimdallarchaeales</taxon>
        <taxon>Candidatus Heimdallarchaeaceae</taxon>
        <taxon>Candidatus Heimdallarchaeum</taxon>
    </lineage>
</organism>
<dbReference type="InterPro" id="IPR001206">
    <property type="entry name" value="Diacylglycerol_kinase_cat_dom"/>
</dbReference>
<keyword evidence="1" id="KW-0808">Transferase</keyword>
<dbReference type="Gene3D" id="3.40.50.10330">
    <property type="entry name" value="Probable inorganic polyphosphate/atp-NAD kinase, domain 1"/>
    <property type="match status" value="1"/>
</dbReference>
<evidence type="ECO:0000256" key="4">
    <source>
        <dbReference type="ARBA" id="ARBA00022840"/>
    </source>
</evidence>
<dbReference type="EMBL" id="CP084166">
    <property type="protein sequence ID" value="UJG41449.1"/>
    <property type="molecule type" value="Genomic_DNA"/>
</dbReference>
<dbReference type="PANTHER" id="PTHR12358">
    <property type="entry name" value="SPHINGOSINE KINASE"/>
    <property type="match status" value="1"/>
</dbReference>
<dbReference type="Gene3D" id="2.60.200.40">
    <property type="match status" value="1"/>
</dbReference>
<dbReference type="InterPro" id="IPR050187">
    <property type="entry name" value="Lipid_Phosphate_FormReg"/>
</dbReference>
<dbReference type="PROSITE" id="PS50146">
    <property type="entry name" value="DAGK"/>
    <property type="match status" value="1"/>
</dbReference>
<feature type="domain" description="DAGKc" evidence="5">
    <location>
        <begin position="1"/>
        <end position="138"/>
    </location>
</feature>
<protein>
    <recommendedName>
        <fullName evidence="5">DAGKc domain-containing protein</fullName>
    </recommendedName>
</protein>
<gene>
    <name evidence="6" type="ORF">K9W45_03060</name>
</gene>